<dbReference type="Proteomes" id="UP000243688">
    <property type="component" value="Unassembled WGS sequence"/>
</dbReference>
<dbReference type="InterPro" id="IPR049811">
    <property type="entry name" value="MJ1673-like_dom"/>
</dbReference>
<comment type="caution">
    <text evidence="1">The sequence shown here is derived from an EMBL/GenBank/DDBJ whole genome shotgun (WGS) entry which is preliminary data.</text>
</comment>
<dbReference type="EMBL" id="MOXJ01000013">
    <property type="protein sequence ID" value="PDO10552.1"/>
    <property type="molecule type" value="Genomic_DNA"/>
</dbReference>
<organism evidence="1 2">
    <name type="scientific">Candidatus Reconcilbacillus cellulovorans</name>
    <dbReference type="NCBI Taxonomy" id="1906605"/>
    <lineage>
        <taxon>Bacteria</taxon>
        <taxon>Bacillati</taxon>
        <taxon>Bacillota</taxon>
        <taxon>Bacilli</taxon>
        <taxon>Bacillales</taxon>
        <taxon>Paenibacillaceae</taxon>
        <taxon>Candidatus Reconcilbacillus</taxon>
    </lineage>
</organism>
<evidence type="ECO:0008006" key="3">
    <source>
        <dbReference type="Google" id="ProtNLM"/>
    </source>
</evidence>
<name>A0A2A6E0U8_9BACL</name>
<evidence type="ECO:0000313" key="1">
    <source>
        <dbReference type="EMBL" id="PDO10552.1"/>
    </source>
</evidence>
<accession>A0A2A6E0U8</accession>
<gene>
    <name evidence="1" type="ORF">BLM47_06675</name>
</gene>
<dbReference type="NCBIfam" id="NF040559">
    <property type="entry name" value="CAS_Csx20"/>
    <property type="match status" value="1"/>
</dbReference>
<dbReference type="AlphaFoldDB" id="A0A2A6E0U8"/>
<evidence type="ECO:0000313" key="2">
    <source>
        <dbReference type="Proteomes" id="UP000243688"/>
    </source>
</evidence>
<protein>
    <recommendedName>
        <fullName evidence="3">CRISPR-associated protein</fullName>
    </recommendedName>
</protein>
<sequence length="131" mass="15032">MKSVAILLSHQPTTEQLAQLENEWGVGRIVPLPDEFRTLWTSVPPDGPFPKEAFAPLLAWLEQSTAEGDLVWVQGEFGATFLVSSWCFAHRRIPVYATTRRESEDHAQPDGSVVRRQVFRHVRFREYPIFP</sequence>
<reference evidence="1 2" key="1">
    <citation type="submission" date="2016-12" db="EMBL/GenBank/DDBJ databases">
        <title>Candidatus Reconcilibacillus cellulovorans genome.</title>
        <authorList>
            <person name="Kolinko S."/>
            <person name="Wu Y.-W."/>
            <person name="Tachea F."/>
            <person name="Denzel E."/>
            <person name="Hiras J."/>
            <person name="Baecker N."/>
            <person name="Chan L.J."/>
            <person name="Eichorst S.A."/>
            <person name="Frey D."/>
            <person name="Adams P.D."/>
            <person name="Pray T."/>
            <person name="Tanjore D."/>
            <person name="Petzold C.J."/>
            <person name="Gladden J.M."/>
            <person name="Simmons B.A."/>
            <person name="Singer S.W."/>
        </authorList>
    </citation>
    <scope>NUCLEOTIDE SEQUENCE [LARGE SCALE GENOMIC DNA]</scope>
    <source>
        <strain evidence="1">JTherm</strain>
    </source>
</reference>
<proteinExistence type="predicted"/>